<dbReference type="Proteomes" id="UP000243774">
    <property type="component" value="Unassembled WGS sequence"/>
</dbReference>
<organism evidence="2 3">
    <name type="scientific">Candidatus Parvarchaeum acidophilus ARMAN-5_'5-way FS'</name>
    <dbReference type="NCBI Taxonomy" id="994838"/>
    <lineage>
        <taxon>Archaea</taxon>
        <taxon>Candidatus Parvarchaeota</taxon>
        <taxon>Candidatus Parvarchaeum</taxon>
    </lineage>
</organism>
<dbReference type="PANTHER" id="PTHR35090:SF1">
    <property type="entry name" value="SLR0144 PROTEIN"/>
    <property type="match status" value="1"/>
</dbReference>
<dbReference type="SUPFAM" id="SSF111126">
    <property type="entry name" value="Ligand-binding domain in the NO signalling and Golgi transport"/>
    <property type="match status" value="1"/>
</dbReference>
<sequence>MLLNANVLISAFKEIIEKDPTKLFELGYKAFGVISEDYSARFSTLDKTLNFIEKVATAAGIGRIKLTLESNRVIADINPSVFAEAYINLFNTTDKPICYFSSGVLSRMVSSAIKEEIKFTEVNCVAKGDQSCKFLAEGVNS</sequence>
<evidence type="ECO:0000313" key="2">
    <source>
        <dbReference type="EMBL" id="EGD71977.1"/>
    </source>
</evidence>
<dbReference type="HOGENOM" id="CLU_1820935_0_0_2"/>
<dbReference type="InterPro" id="IPR004096">
    <property type="entry name" value="V4R"/>
</dbReference>
<dbReference type="PANTHER" id="PTHR35090">
    <property type="entry name" value="DNA-DIRECTED RNA POLYMERASE SUBUNIT I"/>
    <property type="match status" value="1"/>
</dbReference>
<evidence type="ECO:0000313" key="3">
    <source>
        <dbReference type="Proteomes" id="UP000243774"/>
    </source>
</evidence>
<evidence type="ECO:0000259" key="1">
    <source>
        <dbReference type="SMART" id="SM00989"/>
    </source>
</evidence>
<dbReference type="Gene3D" id="3.30.1380.20">
    <property type="entry name" value="Trafficking protein particle complex subunit 3"/>
    <property type="match status" value="1"/>
</dbReference>
<gene>
    <name evidence="2" type="ORF">CSMARM5_0124</name>
</gene>
<name>F2UU26_PARA5</name>
<dbReference type="EMBL" id="GL876962">
    <property type="protein sequence ID" value="EGD71977.1"/>
    <property type="molecule type" value="Genomic_DNA"/>
</dbReference>
<accession>F2UU26</accession>
<dbReference type="SMART" id="SM00989">
    <property type="entry name" value="V4R"/>
    <property type="match status" value="1"/>
</dbReference>
<dbReference type="Pfam" id="PF02830">
    <property type="entry name" value="V4R"/>
    <property type="match status" value="1"/>
</dbReference>
<protein>
    <submittedName>
        <fullName evidence="2">4-vinyl reductase 4VR</fullName>
    </submittedName>
</protein>
<dbReference type="InterPro" id="IPR024096">
    <property type="entry name" value="NO_sig/Golgi_transp_ligand-bd"/>
</dbReference>
<dbReference type="AlphaFoldDB" id="F2UU26"/>
<feature type="domain" description="4-vinyl reductase 4VR" evidence="1">
    <location>
        <begin position="77"/>
        <end position="138"/>
    </location>
</feature>
<proteinExistence type="predicted"/>
<reference evidence="2 3" key="1">
    <citation type="submission" date="2011-03" db="EMBL/GenBank/DDBJ databases">
        <title>A unique three-unit tRNA splicing endonuclease found in ultrasmall Archaea possesses broad substrate specificity.</title>
        <authorList>
            <person name="Fujishima K."/>
            <person name="Sugahara J."/>
            <person name="Miller C.S."/>
            <person name="Baker B.J."/>
            <person name="Di Giulio M."/>
            <person name="Tomita M."/>
            <person name="Banfield J.F."/>
            <person name="Kanai A."/>
        </authorList>
    </citation>
    <scope>NUCLEOTIDE SEQUENCE [LARGE SCALE GENOMIC DNA]</scope>
</reference>